<keyword evidence="2 8" id="KW-0812">Transmembrane</keyword>
<proteinExistence type="predicted"/>
<feature type="transmembrane region" description="Helical" evidence="8">
    <location>
        <begin position="137"/>
        <end position="157"/>
    </location>
</feature>
<dbReference type="PANTHER" id="PTHR24243">
    <property type="entry name" value="G-PROTEIN COUPLED RECEPTOR"/>
    <property type="match status" value="1"/>
</dbReference>
<comment type="subcellular location">
    <subcellularLocation>
        <location evidence="1">Membrane</location>
        <topology evidence="1">Multi-pass membrane protein</topology>
    </subcellularLocation>
</comment>
<gene>
    <name evidence="11" type="ORF">EDS130_LOCUS36720</name>
    <name evidence="10" type="ORF">XAT740_LOCUS25899</name>
</gene>
<dbReference type="Proteomes" id="UP000663828">
    <property type="component" value="Unassembled WGS sequence"/>
</dbReference>
<dbReference type="PROSITE" id="PS50262">
    <property type="entry name" value="G_PROTEIN_RECEP_F1_2"/>
    <property type="match status" value="1"/>
</dbReference>
<evidence type="ECO:0000256" key="5">
    <source>
        <dbReference type="ARBA" id="ARBA00023136"/>
    </source>
</evidence>
<keyword evidence="7" id="KW-0807">Transducer</keyword>
<feature type="transmembrane region" description="Helical" evidence="8">
    <location>
        <begin position="55"/>
        <end position="78"/>
    </location>
</feature>
<evidence type="ECO:0000313" key="12">
    <source>
        <dbReference type="Proteomes" id="UP000663828"/>
    </source>
</evidence>
<dbReference type="EMBL" id="CAJNOJ010000346">
    <property type="protein sequence ID" value="CAF1410864.1"/>
    <property type="molecule type" value="Genomic_DNA"/>
</dbReference>
<dbReference type="OrthoDB" id="10404204at2759"/>
<feature type="transmembrane region" description="Helical" evidence="8">
    <location>
        <begin position="20"/>
        <end position="43"/>
    </location>
</feature>
<dbReference type="AlphaFoldDB" id="A0A815LZL9"/>
<keyword evidence="4" id="KW-0297">G-protein coupled receptor</keyword>
<dbReference type="EMBL" id="CAJNOR010002075">
    <property type="protein sequence ID" value="CAF1244145.1"/>
    <property type="molecule type" value="Genomic_DNA"/>
</dbReference>
<dbReference type="PANTHER" id="PTHR24243:SF233">
    <property type="entry name" value="THYROTROPIN-RELEASING HORMONE RECEPTOR"/>
    <property type="match status" value="1"/>
</dbReference>
<evidence type="ECO:0000313" key="13">
    <source>
        <dbReference type="Proteomes" id="UP000663852"/>
    </source>
</evidence>
<evidence type="ECO:0000256" key="4">
    <source>
        <dbReference type="ARBA" id="ARBA00023040"/>
    </source>
</evidence>
<keyword evidence="5 8" id="KW-0472">Membrane</keyword>
<dbReference type="Proteomes" id="UP000663852">
    <property type="component" value="Unassembled WGS sequence"/>
</dbReference>
<dbReference type="GO" id="GO:0005886">
    <property type="term" value="C:plasma membrane"/>
    <property type="evidence" value="ECO:0007669"/>
    <property type="project" value="TreeGrafter"/>
</dbReference>
<name>A0A815LZL9_ADIRI</name>
<reference evidence="11" key="1">
    <citation type="submission" date="2021-02" db="EMBL/GenBank/DDBJ databases">
        <authorList>
            <person name="Nowell W R."/>
        </authorList>
    </citation>
    <scope>NUCLEOTIDE SEQUENCE</scope>
</reference>
<comment type="caution">
    <text evidence="11">The sequence shown here is derived from an EMBL/GenBank/DDBJ whole genome shotgun (WGS) entry which is preliminary data.</text>
</comment>
<keyword evidence="6" id="KW-0675">Receptor</keyword>
<keyword evidence="12" id="KW-1185">Reference proteome</keyword>
<feature type="transmembrane region" description="Helical" evidence="8">
    <location>
        <begin position="232"/>
        <end position="256"/>
    </location>
</feature>
<evidence type="ECO:0000256" key="7">
    <source>
        <dbReference type="ARBA" id="ARBA00023224"/>
    </source>
</evidence>
<dbReference type="GO" id="GO:0004930">
    <property type="term" value="F:G protein-coupled receptor activity"/>
    <property type="evidence" value="ECO:0007669"/>
    <property type="project" value="UniProtKB-KW"/>
</dbReference>
<accession>A0A815LZL9</accession>
<sequence>MSSSSSSSTVLLINDIRSKLIILICILYIIFGTIGNILNIILFRKRTLWTLTPCIPYLFIASFVNLFLIYGFVPFRLLSGFQINPANAISILCKFQLFTYYVTTGLSTWFMVACCADRFFSSSHNALMRRYSNMRMTIRISSMITFLIFIVYLQILYCYDTNQFAAISACNVQAGICSVVDVIWTLCFQTIGPPILMLIFGIGTFIHIKQKQRVQPLTANTTEMQRDNNRHILPMLFIQVSMYLLCITPLLATKIYQNMTLSIIKSDVQRSVDSLIFVLSILSSLVDKMFSFYIYTLFSKFYRKELIKLIRNMLRHHT</sequence>
<evidence type="ECO:0000313" key="11">
    <source>
        <dbReference type="EMBL" id="CAF1410864.1"/>
    </source>
</evidence>
<evidence type="ECO:0000256" key="8">
    <source>
        <dbReference type="SAM" id="Phobius"/>
    </source>
</evidence>
<feature type="domain" description="G-protein coupled receptors family 1 profile" evidence="9">
    <location>
        <begin position="35"/>
        <end position="295"/>
    </location>
</feature>
<feature type="transmembrane region" description="Helical" evidence="8">
    <location>
        <begin position="182"/>
        <end position="206"/>
    </location>
</feature>
<evidence type="ECO:0000256" key="1">
    <source>
        <dbReference type="ARBA" id="ARBA00004141"/>
    </source>
</evidence>
<protein>
    <recommendedName>
        <fullName evidence="9">G-protein coupled receptors family 1 profile domain-containing protein</fullName>
    </recommendedName>
</protein>
<dbReference type="InterPro" id="IPR000276">
    <property type="entry name" value="GPCR_Rhodpsn"/>
</dbReference>
<evidence type="ECO:0000259" key="9">
    <source>
        <dbReference type="PROSITE" id="PS50262"/>
    </source>
</evidence>
<dbReference type="InterPro" id="IPR017452">
    <property type="entry name" value="GPCR_Rhodpsn_7TM"/>
</dbReference>
<evidence type="ECO:0000313" key="10">
    <source>
        <dbReference type="EMBL" id="CAF1244145.1"/>
    </source>
</evidence>
<evidence type="ECO:0000256" key="6">
    <source>
        <dbReference type="ARBA" id="ARBA00023170"/>
    </source>
</evidence>
<feature type="transmembrane region" description="Helical" evidence="8">
    <location>
        <begin position="276"/>
        <end position="298"/>
    </location>
</feature>
<evidence type="ECO:0000256" key="3">
    <source>
        <dbReference type="ARBA" id="ARBA00022989"/>
    </source>
</evidence>
<dbReference type="SUPFAM" id="SSF81321">
    <property type="entry name" value="Family A G protein-coupled receptor-like"/>
    <property type="match status" value="1"/>
</dbReference>
<dbReference type="CDD" id="cd00637">
    <property type="entry name" value="7tm_classA_rhodopsin-like"/>
    <property type="match status" value="1"/>
</dbReference>
<feature type="transmembrane region" description="Helical" evidence="8">
    <location>
        <begin position="98"/>
        <end position="116"/>
    </location>
</feature>
<dbReference type="Gene3D" id="1.20.1070.10">
    <property type="entry name" value="Rhodopsin 7-helix transmembrane proteins"/>
    <property type="match status" value="1"/>
</dbReference>
<evidence type="ECO:0000256" key="2">
    <source>
        <dbReference type="ARBA" id="ARBA00022692"/>
    </source>
</evidence>
<dbReference type="Pfam" id="PF00001">
    <property type="entry name" value="7tm_1"/>
    <property type="match status" value="1"/>
</dbReference>
<keyword evidence="3 8" id="KW-1133">Transmembrane helix</keyword>
<organism evidence="11 13">
    <name type="scientific">Adineta ricciae</name>
    <name type="common">Rotifer</name>
    <dbReference type="NCBI Taxonomy" id="249248"/>
    <lineage>
        <taxon>Eukaryota</taxon>
        <taxon>Metazoa</taxon>
        <taxon>Spiralia</taxon>
        <taxon>Gnathifera</taxon>
        <taxon>Rotifera</taxon>
        <taxon>Eurotatoria</taxon>
        <taxon>Bdelloidea</taxon>
        <taxon>Adinetida</taxon>
        <taxon>Adinetidae</taxon>
        <taxon>Adineta</taxon>
    </lineage>
</organism>